<dbReference type="InterPro" id="IPR038136">
    <property type="entry name" value="CofD-like_dom_sf"/>
</dbReference>
<dbReference type="Pfam" id="PF01933">
    <property type="entry name" value="CofD"/>
    <property type="match status" value="1"/>
</dbReference>
<dbReference type="AlphaFoldDB" id="A0A7C5X1J5"/>
<sequence length="325" mass="35281">MKVVCVGGGTGLSNLLRGLKKEVGNRIKELSAIVTVADSGGSTGRLRKTYQIPAPGDIRNCLVALSETEEILQKLFQYRFKGGELEGHSFGNLFLVALTDITGSFLSAINLASQILRTKGEIIPATTESVHLWAEFSDGKVVEGEESITEYGKSSKAKIVRIWIEPADAKPPIDAIAKLQSADLIIFGPGSLYTSVVPNLLIKDIKSAVETSPALKVFVVNAMTQPGETDGYTAYDHIKGFLTATGLSKIDIAIVNTKMPSDNLLRRYMEQGQEPVIPDVAKIAREGITVYAEDLIGENEDFIRHDPERLTDVILRAVSHAFSHV</sequence>
<dbReference type="PANTHER" id="PTHR30135">
    <property type="entry name" value="UNCHARACTERIZED PROTEIN YVCK-RELATED"/>
    <property type="match status" value="1"/>
</dbReference>
<dbReference type="NCBIfam" id="TIGR01826">
    <property type="entry name" value="CofD_related"/>
    <property type="match status" value="1"/>
</dbReference>
<dbReference type="GO" id="GO:0008360">
    <property type="term" value="P:regulation of cell shape"/>
    <property type="evidence" value="ECO:0007669"/>
    <property type="project" value="UniProtKB-UniRule"/>
</dbReference>
<dbReference type="GO" id="GO:0043743">
    <property type="term" value="F:LPPG:FO 2-phospho-L-lactate transferase activity"/>
    <property type="evidence" value="ECO:0007669"/>
    <property type="project" value="InterPro"/>
</dbReference>
<dbReference type="InterPro" id="IPR002882">
    <property type="entry name" value="CofD"/>
</dbReference>
<reference evidence="3" key="1">
    <citation type="journal article" date="2020" name="mSystems">
        <title>Genome- and Community-Level Interaction Insights into Carbon Utilization and Element Cycling Functions of Hydrothermarchaeota in Hydrothermal Sediment.</title>
        <authorList>
            <person name="Zhou Z."/>
            <person name="Liu Y."/>
            <person name="Xu W."/>
            <person name="Pan J."/>
            <person name="Luo Z.H."/>
            <person name="Li M."/>
        </authorList>
    </citation>
    <scope>NUCLEOTIDE SEQUENCE [LARGE SCALE GENOMIC DNA]</scope>
    <source>
        <strain evidence="3">SpSt-114</strain>
    </source>
</reference>
<keyword evidence="1 2" id="KW-0963">Cytoplasm</keyword>
<dbReference type="HAMAP" id="MF_00973">
    <property type="entry name" value="Gluconeogen_factor"/>
    <property type="match status" value="1"/>
</dbReference>
<proteinExistence type="inferred from homology"/>
<dbReference type="SUPFAM" id="SSF142338">
    <property type="entry name" value="CofD-like"/>
    <property type="match status" value="1"/>
</dbReference>
<comment type="similarity">
    <text evidence="2">Belongs to the gluconeogenesis factor family.</text>
</comment>
<dbReference type="EMBL" id="DSAC01000087">
    <property type="protein sequence ID" value="HHO74355.1"/>
    <property type="molecule type" value="Genomic_DNA"/>
</dbReference>
<organism evidence="3">
    <name type="scientific">Thermocrinis ruber</name>
    <dbReference type="NCBI Taxonomy" id="75906"/>
    <lineage>
        <taxon>Bacteria</taxon>
        <taxon>Pseudomonadati</taxon>
        <taxon>Aquificota</taxon>
        <taxon>Aquificia</taxon>
        <taxon>Aquificales</taxon>
        <taxon>Aquificaceae</taxon>
        <taxon>Thermocrinis</taxon>
    </lineage>
</organism>
<protein>
    <recommendedName>
        <fullName evidence="2">Putative gluconeogenesis factor</fullName>
    </recommendedName>
</protein>
<evidence type="ECO:0000256" key="2">
    <source>
        <dbReference type="HAMAP-Rule" id="MF_00973"/>
    </source>
</evidence>
<dbReference type="GO" id="GO:0005737">
    <property type="term" value="C:cytoplasm"/>
    <property type="evidence" value="ECO:0007669"/>
    <property type="project" value="UniProtKB-SubCell"/>
</dbReference>
<gene>
    <name evidence="3" type="ORF">ENN04_06975</name>
</gene>
<accession>A0A7C5X1J5</accession>
<dbReference type="Gene3D" id="3.40.50.10680">
    <property type="entry name" value="CofD-like domains"/>
    <property type="match status" value="1"/>
</dbReference>
<comment type="subcellular location">
    <subcellularLocation>
        <location evidence="2">Cytoplasm</location>
    </subcellularLocation>
</comment>
<dbReference type="InterPro" id="IPR010119">
    <property type="entry name" value="Gluconeogen_factor"/>
</dbReference>
<dbReference type="CDD" id="cd07187">
    <property type="entry name" value="YvcK_like"/>
    <property type="match status" value="1"/>
</dbReference>
<comment type="function">
    <text evidence="2">Required for morphogenesis under gluconeogenic growth conditions.</text>
</comment>
<comment type="caution">
    <text evidence="3">The sequence shown here is derived from an EMBL/GenBank/DDBJ whole genome shotgun (WGS) entry which is preliminary data.</text>
</comment>
<dbReference type="PANTHER" id="PTHR30135:SF3">
    <property type="entry name" value="GLUCONEOGENESIS FACTOR-RELATED"/>
    <property type="match status" value="1"/>
</dbReference>
<name>A0A7C5X1J5_9AQUI</name>
<evidence type="ECO:0000313" key="3">
    <source>
        <dbReference type="EMBL" id="HHO74355.1"/>
    </source>
</evidence>
<evidence type="ECO:0000256" key="1">
    <source>
        <dbReference type="ARBA" id="ARBA00022490"/>
    </source>
</evidence>